<organism evidence="1 2">
    <name type="scientific">Taxus chinensis</name>
    <name type="common">Chinese yew</name>
    <name type="synonym">Taxus wallichiana var. chinensis</name>
    <dbReference type="NCBI Taxonomy" id="29808"/>
    <lineage>
        <taxon>Eukaryota</taxon>
        <taxon>Viridiplantae</taxon>
        <taxon>Streptophyta</taxon>
        <taxon>Embryophyta</taxon>
        <taxon>Tracheophyta</taxon>
        <taxon>Spermatophyta</taxon>
        <taxon>Pinopsida</taxon>
        <taxon>Pinidae</taxon>
        <taxon>Conifers II</taxon>
        <taxon>Cupressales</taxon>
        <taxon>Taxaceae</taxon>
        <taxon>Taxus</taxon>
    </lineage>
</organism>
<reference evidence="1 2" key="1">
    <citation type="journal article" date="2021" name="Nat. Plants">
        <title>The Taxus genome provides insights into paclitaxel biosynthesis.</title>
        <authorList>
            <person name="Xiong X."/>
            <person name="Gou J."/>
            <person name="Liao Q."/>
            <person name="Li Y."/>
            <person name="Zhou Q."/>
            <person name="Bi G."/>
            <person name="Li C."/>
            <person name="Du R."/>
            <person name="Wang X."/>
            <person name="Sun T."/>
            <person name="Guo L."/>
            <person name="Liang H."/>
            <person name="Lu P."/>
            <person name="Wu Y."/>
            <person name="Zhang Z."/>
            <person name="Ro D.K."/>
            <person name="Shang Y."/>
            <person name="Huang S."/>
            <person name="Yan J."/>
        </authorList>
    </citation>
    <scope>NUCLEOTIDE SEQUENCE [LARGE SCALE GENOMIC DNA]</scope>
    <source>
        <strain evidence="1">Ta-2019</strain>
    </source>
</reference>
<accession>A0AA38C5Q2</accession>
<comment type="caution">
    <text evidence="1">The sequence shown here is derived from an EMBL/GenBank/DDBJ whole genome shotgun (WGS) entry which is preliminary data.</text>
</comment>
<sequence>FVPDTTIKSILTQQEFGSKRGNWVAKVQEYDIDIRPTKLVCGKGLCELIAEGARHELLEDIVDLPTVLFLGSIDEWYADIAYTFLTYGECPSHLTAKERRVVKLRSAQYVLWENALFK</sequence>
<protein>
    <submittedName>
        <fullName evidence="1">Uncharacterized protein</fullName>
    </submittedName>
</protein>
<proteinExistence type="predicted"/>
<keyword evidence="2" id="KW-1185">Reference proteome</keyword>
<gene>
    <name evidence="1" type="ORF">KI387_041449</name>
</gene>
<feature type="non-terminal residue" evidence="1">
    <location>
        <position position="1"/>
    </location>
</feature>
<dbReference type="Proteomes" id="UP000824469">
    <property type="component" value="Unassembled WGS sequence"/>
</dbReference>
<feature type="non-terminal residue" evidence="1">
    <location>
        <position position="118"/>
    </location>
</feature>
<dbReference type="EMBL" id="JAHRHJ020001233">
    <property type="protein sequence ID" value="KAH9293353.1"/>
    <property type="molecule type" value="Genomic_DNA"/>
</dbReference>
<name>A0AA38C5Q2_TAXCH</name>
<evidence type="ECO:0000313" key="2">
    <source>
        <dbReference type="Proteomes" id="UP000824469"/>
    </source>
</evidence>
<evidence type="ECO:0000313" key="1">
    <source>
        <dbReference type="EMBL" id="KAH9293353.1"/>
    </source>
</evidence>
<dbReference type="AlphaFoldDB" id="A0AA38C5Q2"/>